<feature type="region of interest" description="Disordered" evidence="1">
    <location>
        <begin position="90"/>
        <end position="135"/>
    </location>
</feature>
<reference evidence="2 3" key="1">
    <citation type="submission" date="2014-04" db="EMBL/GenBank/DDBJ databases">
        <authorList>
            <consortium name="DOE Joint Genome Institute"/>
            <person name="Kuo A."/>
            <person name="Kohler A."/>
            <person name="Costa M.D."/>
            <person name="Nagy L.G."/>
            <person name="Floudas D."/>
            <person name="Copeland A."/>
            <person name="Barry K.W."/>
            <person name="Cichocki N."/>
            <person name="Veneault-Fourrey C."/>
            <person name="LaButti K."/>
            <person name="Lindquist E.A."/>
            <person name="Lipzen A."/>
            <person name="Lundell T."/>
            <person name="Morin E."/>
            <person name="Murat C."/>
            <person name="Sun H."/>
            <person name="Tunlid A."/>
            <person name="Henrissat B."/>
            <person name="Grigoriev I.V."/>
            <person name="Hibbett D.S."/>
            <person name="Martin F."/>
            <person name="Nordberg H.P."/>
            <person name="Cantor M.N."/>
            <person name="Hua S.X."/>
        </authorList>
    </citation>
    <scope>NUCLEOTIDE SEQUENCE [LARGE SCALE GENOMIC DNA]</scope>
    <source>
        <strain evidence="2 3">Marx 270</strain>
    </source>
</reference>
<reference evidence="3" key="2">
    <citation type="submission" date="2015-01" db="EMBL/GenBank/DDBJ databases">
        <title>Evolutionary Origins and Diversification of the Mycorrhizal Mutualists.</title>
        <authorList>
            <consortium name="DOE Joint Genome Institute"/>
            <consortium name="Mycorrhizal Genomics Consortium"/>
            <person name="Kohler A."/>
            <person name="Kuo A."/>
            <person name="Nagy L.G."/>
            <person name="Floudas D."/>
            <person name="Copeland A."/>
            <person name="Barry K.W."/>
            <person name="Cichocki N."/>
            <person name="Veneault-Fourrey C."/>
            <person name="LaButti K."/>
            <person name="Lindquist E.A."/>
            <person name="Lipzen A."/>
            <person name="Lundell T."/>
            <person name="Morin E."/>
            <person name="Murat C."/>
            <person name="Riley R."/>
            <person name="Ohm R."/>
            <person name="Sun H."/>
            <person name="Tunlid A."/>
            <person name="Henrissat B."/>
            <person name="Grigoriev I.V."/>
            <person name="Hibbett D.S."/>
            <person name="Martin F."/>
        </authorList>
    </citation>
    <scope>NUCLEOTIDE SEQUENCE [LARGE SCALE GENOMIC DNA]</scope>
    <source>
        <strain evidence="3">Marx 270</strain>
    </source>
</reference>
<dbReference type="EMBL" id="KN831988">
    <property type="protein sequence ID" value="KIO01419.1"/>
    <property type="molecule type" value="Genomic_DNA"/>
</dbReference>
<feature type="compositionally biased region" description="Polar residues" evidence="1">
    <location>
        <begin position="112"/>
        <end position="135"/>
    </location>
</feature>
<evidence type="ECO:0000313" key="3">
    <source>
        <dbReference type="Proteomes" id="UP000054217"/>
    </source>
</evidence>
<dbReference type="HOGENOM" id="CLU_1886600_0_0_1"/>
<sequence>MSVIELSFLTLGFNSFIVGAHYEQTPGLRRTSTLSSGTCFHRLQHELPSSTFRTSPYYSFHHSPKIRNDLLQKGPPITMRLNAFLPRLREELSSPPRHNLDNPSLRPGMHSSIANEHNFHSSGSAARNLTAAHSD</sequence>
<dbReference type="Proteomes" id="UP000054217">
    <property type="component" value="Unassembled WGS sequence"/>
</dbReference>
<dbReference type="InParanoid" id="A0A0C3P297"/>
<protein>
    <submittedName>
        <fullName evidence="2">Uncharacterized protein</fullName>
    </submittedName>
</protein>
<organism evidence="2 3">
    <name type="scientific">Pisolithus tinctorius Marx 270</name>
    <dbReference type="NCBI Taxonomy" id="870435"/>
    <lineage>
        <taxon>Eukaryota</taxon>
        <taxon>Fungi</taxon>
        <taxon>Dikarya</taxon>
        <taxon>Basidiomycota</taxon>
        <taxon>Agaricomycotina</taxon>
        <taxon>Agaricomycetes</taxon>
        <taxon>Agaricomycetidae</taxon>
        <taxon>Boletales</taxon>
        <taxon>Sclerodermatineae</taxon>
        <taxon>Pisolithaceae</taxon>
        <taxon>Pisolithus</taxon>
    </lineage>
</organism>
<dbReference type="AlphaFoldDB" id="A0A0C3P297"/>
<name>A0A0C3P297_PISTI</name>
<evidence type="ECO:0000256" key="1">
    <source>
        <dbReference type="SAM" id="MobiDB-lite"/>
    </source>
</evidence>
<proteinExistence type="predicted"/>
<keyword evidence="3" id="KW-1185">Reference proteome</keyword>
<gene>
    <name evidence="2" type="ORF">M404DRAFT_1003115</name>
</gene>
<accession>A0A0C3P297</accession>
<evidence type="ECO:0000313" key="2">
    <source>
        <dbReference type="EMBL" id="KIO01419.1"/>
    </source>
</evidence>